<feature type="transmembrane region" description="Helical" evidence="8">
    <location>
        <begin position="174"/>
        <end position="198"/>
    </location>
</feature>
<comment type="subcellular location">
    <subcellularLocation>
        <location evidence="1">Cell membrane</location>
        <topology evidence="1">Multi-pass membrane protein</topology>
    </subcellularLocation>
    <subcellularLocation>
        <location evidence="7">Membrane</location>
        <topology evidence="7">Multi-pass membrane protein</topology>
    </subcellularLocation>
</comment>
<evidence type="ECO:0000256" key="3">
    <source>
        <dbReference type="ARBA" id="ARBA00022475"/>
    </source>
</evidence>
<keyword evidence="6 8" id="KW-0472">Membrane</keyword>
<keyword evidence="5 8" id="KW-1133">Transmembrane helix</keyword>
<feature type="transmembrane region" description="Helical" evidence="8">
    <location>
        <begin position="88"/>
        <end position="110"/>
    </location>
</feature>
<keyword evidence="3" id="KW-1003">Cell membrane</keyword>
<name>A0AAE9YWS7_9GAMM</name>
<evidence type="ECO:0000256" key="4">
    <source>
        <dbReference type="ARBA" id="ARBA00022692"/>
    </source>
</evidence>
<proteinExistence type="inferred from homology"/>
<feature type="transmembrane region" description="Helical" evidence="8">
    <location>
        <begin position="213"/>
        <end position="234"/>
    </location>
</feature>
<evidence type="ECO:0000256" key="6">
    <source>
        <dbReference type="ARBA" id="ARBA00023136"/>
    </source>
</evidence>
<evidence type="ECO:0000256" key="5">
    <source>
        <dbReference type="ARBA" id="ARBA00022989"/>
    </source>
</evidence>
<feature type="domain" description="NADH-Ubiquinone oxidoreductase (complex I) chain 5 N-terminal" evidence="10">
    <location>
        <begin position="79"/>
        <end position="123"/>
    </location>
</feature>
<feature type="transmembrane region" description="Helical" evidence="8">
    <location>
        <begin position="461"/>
        <end position="482"/>
    </location>
</feature>
<dbReference type="InterPro" id="IPR050586">
    <property type="entry name" value="CPA3_Na-H_Antiporter_D"/>
</dbReference>
<evidence type="ECO:0000256" key="8">
    <source>
        <dbReference type="SAM" id="Phobius"/>
    </source>
</evidence>
<gene>
    <name evidence="11" type="ORF">SG35_030170</name>
</gene>
<feature type="transmembrane region" description="Helical" evidence="8">
    <location>
        <begin position="385"/>
        <end position="408"/>
    </location>
</feature>
<sequence>MTGNVLSPFISDEWQLQLTILLPLAAALAIRLAQKRPNIREAVSLVTSAMLVLLSYSLYRNLSQGFELKLVWFEVIPGLELSFTTEPLALLFALMASFLWLVTSIYSIGYMRGLREPGQTRFYQFFSIAITTVMGIAFAANLFTLFVFYELLTLSTYPLVTHKGDNKAKSGGRTYLAVLLFTSFVFFMIAIMGTWLVAGTLDFTPGGIFDHQVAPGICAVLLVLFIFGIGKAAIVPFHRWLPAAMVAPTPVSALLHAVAVVKGGVFTILKVCTYIFGLELMPELASSQALLYLAGASVFLASLVAMRQDNLKKRLAYSTISQLGYVTIAALLANNAGVIAGGMHMVIHAFGKITLFFCAGAILIRTGKKEISQMAGLGRQMPFTMVAFFIASLAIIGLPPTAGVWSKWFLLQGALDAQQWLLLLVLCLSSLMSIFYLLAIPVRAFFPGSDPGPRSSVRQEAPLPVLIAIGISTLACLLLFLFPQPLFDLAAAVITTQGGEAR</sequence>
<dbReference type="KEGG" id="tact:SG35_030170"/>
<dbReference type="Pfam" id="PF00361">
    <property type="entry name" value="Proton_antipo_M"/>
    <property type="match status" value="1"/>
</dbReference>
<evidence type="ECO:0000256" key="2">
    <source>
        <dbReference type="ARBA" id="ARBA00005346"/>
    </source>
</evidence>
<feature type="transmembrane region" description="Helical" evidence="8">
    <location>
        <begin position="289"/>
        <end position="306"/>
    </location>
</feature>
<dbReference type="PANTHER" id="PTHR42703:SF1">
    <property type="entry name" value="NA(+)_H(+) ANTIPORTER SUBUNIT D1"/>
    <property type="match status" value="1"/>
</dbReference>
<feature type="transmembrane region" description="Helical" evidence="8">
    <location>
        <begin position="345"/>
        <end position="364"/>
    </location>
</feature>
<dbReference type="PANTHER" id="PTHR42703">
    <property type="entry name" value="NADH DEHYDROGENASE"/>
    <property type="match status" value="1"/>
</dbReference>
<feature type="transmembrane region" description="Helical" evidence="8">
    <location>
        <begin position="420"/>
        <end position="440"/>
    </location>
</feature>
<feature type="domain" description="NADH:quinone oxidoreductase/Mrp antiporter transmembrane" evidence="9">
    <location>
        <begin position="139"/>
        <end position="432"/>
    </location>
</feature>
<evidence type="ECO:0000256" key="1">
    <source>
        <dbReference type="ARBA" id="ARBA00004651"/>
    </source>
</evidence>
<comment type="similarity">
    <text evidence="2">Belongs to the CPA3 antiporters (TC 2.A.63) subunit D family.</text>
</comment>
<feature type="transmembrane region" description="Helical" evidence="8">
    <location>
        <begin position="315"/>
        <end position="333"/>
    </location>
</feature>
<dbReference type="PRINTS" id="PR01434">
    <property type="entry name" value="NADHDHGNASE5"/>
</dbReference>
<organism evidence="11 12">
    <name type="scientific">Thalassomonas actiniarum</name>
    <dbReference type="NCBI Taxonomy" id="485447"/>
    <lineage>
        <taxon>Bacteria</taxon>
        <taxon>Pseudomonadati</taxon>
        <taxon>Pseudomonadota</taxon>
        <taxon>Gammaproteobacteria</taxon>
        <taxon>Alteromonadales</taxon>
        <taxon>Colwelliaceae</taxon>
        <taxon>Thalassomonas</taxon>
    </lineage>
</organism>
<reference evidence="11 12" key="1">
    <citation type="journal article" date="2015" name="Genome Announc.">
        <title>Draft Genome Sequences of Marine Isolates of Thalassomonas viridans and Thalassomonas actiniarum.</title>
        <authorList>
            <person name="Olonade I."/>
            <person name="van Zyl L.J."/>
            <person name="Trindade M."/>
        </authorList>
    </citation>
    <scope>NUCLEOTIDE SEQUENCE [LARGE SCALE GENOMIC DNA]</scope>
    <source>
        <strain evidence="11 12">A5K-106</strain>
    </source>
</reference>
<dbReference type="InterPro" id="IPR001516">
    <property type="entry name" value="Proton_antipo_N"/>
</dbReference>
<feature type="transmembrane region" description="Helical" evidence="8">
    <location>
        <begin position="14"/>
        <end position="30"/>
    </location>
</feature>
<evidence type="ECO:0000313" key="12">
    <source>
        <dbReference type="Proteomes" id="UP000032568"/>
    </source>
</evidence>
<dbReference type="EMBL" id="CP059736">
    <property type="protein sequence ID" value="WDE02726.1"/>
    <property type="molecule type" value="Genomic_DNA"/>
</dbReference>
<evidence type="ECO:0000259" key="10">
    <source>
        <dbReference type="Pfam" id="PF00662"/>
    </source>
</evidence>
<feature type="transmembrane region" description="Helical" evidence="8">
    <location>
        <begin position="122"/>
        <end position="140"/>
    </location>
</feature>
<dbReference type="InterPro" id="IPR001750">
    <property type="entry name" value="ND/Mrp_TM"/>
</dbReference>
<reference evidence="11 12" key="2">
    <citation type="journal article" date="2022" name="Mar. Drugs">
        <title>Bioassay-Guided Fractionation Leads to the Detection of Cholic Acid Generated by the Rare Thalassomonas sp.</title>
        <authorList>
            <person name="Pheiffer F."/>
            <person name="Schneider Y.K."/>
            <person name="Hansen E.H."/>
            <person name="Andersen J.H."/>
            <person name="Isaksson J."/>
            <person name="Busche T."/>
            <person name="R C."/>
            <person name="Kalinowski J."/>
            <person name="Zyl L.V."/>
            <person name="Trindade M."/>
        </authorList>
    </citation>
    <scope>NUCLEOTIDE SEQUENCE [LARGE SCALE GENOMIC DNA]</scope>
    <source>
        <strain evidence="11 12">A5K-106</strain>
    </source>
</reference>
<protein>
    <submittedName>
        <fullName evidence="11">Monovalent cation/H+ antiporter subunit D family protein</fullName>
    </submittedName>
</protein>
<evidence type="ECO:0000259" key="9">
    <source>
        <dbReference type="Pfam" id="PF00361"/>
    </source>
</evidence>
<accession>A0AAE9YWS7</accession>
<evidence type="ECO:0000313" key="11">
    <source>
        <dbReference type="EMBL" id="WDE02726.1"/>
    </source>
</evidence>
<keyword evidence="12" id="KW-1185">Reference proteome</keyword>
<keyword evidence="4 7" id="KW-0812">Transmembrane</keyword>
<dbReference type="GO" id="GO:0005886">
    <property type="term" value="C:plasma membrane"/>
    <property type="evidence" value="ECO:0007669"/>
    <property type="project" value="UniProtKB-SubCell"/>
</dbReference>
<feature type="transmembrane region" description="Helical" evidence="8">
    <location>
        <begin position="254"/>
        <end position="277"/>
    </location>
</feature>
<dbReference type="Pfam" id="PF00662">
    <property type="entry name" value="Proton_antipo_N"/>
    <property type="match status" value="1"/>
</dbReference>
<dbReference type="Proteomes" id="UP000032568">
    <property type="component" value="Chromosome pTact"/>
</dbReference>
<dbReference type="AlphaFoldDB" id="A0AAE9YWS7"/>
<evidence type="ECO:0000256" key="7">
    <source>
        <dbReference type="RuleBase" id="RU000320"/>
    </source>
</evidence>